<dbReference type="EMBL" id="JACGXA010000001">
    <property type="protein sequence ID" value="MBA8802238.1"/>
    <property type="molecule type" value="Genomic_DNA"/>
</dbReference>
<accession>A0A7W3IX50</accession>
<dbReference type="SUPFAM" id="SSF56601">
    <property type="entry name" value="beta-lactamase/transpeptidase-like"/>
    <property type="match status" value="1"/>
</dbReference>
<gene>
    <name evidence="2" type="ORF">FB382_000529</name>
</gene>
<evidence type="ECO:0000259" key="1">
    <source>
        <dbReference type="Pfam" id="PF00144"/>
    </source>
</evidence>
<dbReference type="InterPro" id="IPR012338">
    <property type="entry name" value="Beta-lactam/transpept-like"/>
</dbReference>
<dbReference type="Gene3D" id="3.40.710.10">
    <property type="entry name" value="DD-peptidase/beta-lactamase superfamily"/>
    <property type="match status" value="1"/>
</dbReference>
<sequence>MALVILGFVTLLACTESPPSARPLPSHAEIADGIAEFAPLIDGFDQVRAIVVHADGDMVFEEYYGTSGEAYWNTQSVTKSVMSTLVGIAIGEGLIQSVDQTLGELLPAYASDMSPAIAATTLRQVLTMTAGFGNPMSPTVTDFTGSKDWVRSILANPVSPPGADFAYSNGDAHLLSAVLREATGMSVLTYARSRLFDPLGIDSRPAAQLPPKASSVAAYDKADFAWPVDPQDLNLGWALLKLRPKDMVNLGLLYLAEGRWKDRQLVPADWVHDATTTQVPAQGSGEGYGYLWWTGEVDGDPVFRAVGSGGQLIEVVPSRHLVVAVATELRLADPTSLGVADSALISLVEDGIVATFD</sequence>
<dbReference type="Pfam" id="PF00144">
    <property type="entry name" value="Beta-lactamase"/>
    <property type="match status" value="1"/>
</dbReference>
<dbReference type="Proteomes" id="UP000580910">
    <property type="component" value="Unassembled WGS sequence"/>
</dbReference>
<reference evidence="2 3" key="1">
    <citation type="submission" date="2020-07" db="EMBL/GenBank/DDBJ databases">
        <title>Sequencing the genomes of 1000 actinobacteria strains.</title>
        <authorList>
            <person name="Klenk H.-P."/>
        </authorList>
    </citation>
    <scope>NUCLEOTIDE SEQUENCE [LARGE SCALE GENOMIC DNA]</scope>
    <source>
        <strain evidence="2 3">DSM 21349</strain>
    </source>
</reference>
<dbReference type="InterPro" id="IPR001466">
    <property type="entry name" value="Beta-lactam-related"/>
</dbReference>
<proteinExistence type="predicted"/>
<protein>
    <submittedName>
        <fullName evidence="2">CubicO group peptidase (Beta-lactamase class C family)</fullName>
    </submittedName>
</protein>
<dbReference type="AlphaFoldDB" id="A0A7W3IX50"/>
<keyword evidence="3" id="KW-1185">Reference proteome</keyword>
<dbReference type="RefSeq" id="WP_182536561.1">
    <property type="nucleotide sequence ID" value="NZ_JACGXA010000001.1"/>
</dbReference>
<evidence type="ECO:0000313" key="2">
    <source>
        <dbReference type="EMBL" id="MBA8802238.1"/>
    </source>
</evidence>
<dbReference type="PANTHER" id="PTHR43283:SF7">
    <property type="entry name" value="BETA-LACTAMASE-RELATED DOMAIN-CONTAINING PROTEIN"/>
    <property type="match status" value="1"/>
</dbReference>
<feature type="domain" description="Beta-lactamase-related" evidence="1">
    <location>
        <begin position="49"/>
        <end position="327"/>
    </location>
</feature>
<dbReference type="PANTHER" id="PTHR43283">
    <property type="entry name" value="BETA-LACTAMASE-RELATED"/>
    <property type="match status" value="1"/>
</dbReference>
<dbReference type="InterPro" id="IPR050789">
    <property type="entry name" value="Diverse_Enzym_Activities"/>
</dbReference>
<name>A0A7W3IX50_9ACTN</name>
<evidence type="ECO:0000313" key="3">
    <source>
        <dbReference type="Proteomes" id="UP000580910"/>
    </source>
</evidence>
<organism evidence="2 3">
    <name type="scientific">Nocardioides ginsengisegetis</name>
    <dbReference type="NCBI Taxonomy" id="661491"/>
    <lineage>
        <taxon>Bacteria</taxon>
        <taxon>Bacillati</taxon>
        <taxon>Actinomycetota</taxon>
        <taxon>Actinomycetes</taxon>
        <taxon>Propionibacteriales</taxon>
        <taxon>Nocardioidaceae</taxon>
        <taxon>Nocardioides</taxon>
    </lineage>
</organism>
<comment type="caution">
    <text evidence="2">The sequence shown here is derived from an EMBL/GenBank/DDBJ whole genome shotgun (WGS) entry which is preliminary data.</text>
</comment>